<evidence type="ECO:0008006" key="3">
    <source>
        <dbReference type="Google" id="ProtNLM"/>
    </source>
</evidence>
<feature type="transmembrane region" description="Helical" evidence="1">
    <location>
        <begin position="131"/>
        <end position="158"/>
    </location>
</feature>
<dbReference type="HOGENOM" id="CLU_109297_0_0_10"/>
<name>B3EPY4_CHLPB</name>
<protein>
    <recommendedName>
        <fullName evidence="3">DUF456 domain-containing protein</fullName>
    </recommendedName>
</protein>
<organism evidence="2">
    <name type="scientific">Chlorobium phaeobacteroides (strain BS1)</name>
    <dbReference type="NCBI Taxonomy" id="331678"/>
    <lineage>
        <taxon>Bacteria</taxon>
        <taxon>Pseudomonadati</taxon>
        <taxon>Chlorobiota</taxon>
        <taxon>Chlorobiia</taxon>
        <taxon>Chlorobiales</taxon>
        <taxon>Chlorobiaceae</taxon>
        <taxon>Chlorobium/Pelodictyon group</taxon>
        <taxon>Chlorobium</taxon>
    </lineage>
</organism>
<dbReference type="EMBL" id="CP001101">
    <property type="protein sequence ID" value="ACE03916.1"/>
    <property type="molecule type" value="Genomic_DNA"/>
</dbReference>
<feature type="transmembrane region" description="Helical" evidence="1">
    <location>
        <begin position="9"/>
        <end position="42"/>
    </location>
</feature>
<evidence type="ECO:0000256" key="1">
    <source>
        <dbReference type="SAM" id="Phobius"/>
    </source>
</evidence>
<keyword evidence="1" id="KW-1133">Transmembrane helix</keyword>
<feature type="transmembrane region" description="Helical" evidence="1">
    <location>
        <begin position="54"/>
        <end position="74"/>
    </location>
</feature>
<gene>
    <name evidence="2" type="ordered locus">Cphamn1_0973</name>
</gene>
<dbReference type="PANTHER" id="PTHR39165">
    <property type="entry name" value="IG HYPOTHETICAL 17883"/>
    <property type="match status" value="1"/>
</dbReference>
<dbReference type="eggNOG" id="COG2839">
    <property type="taxonomic scope" value="Bacteria"/>
</dbReference>
<dbReference type="InterPro" id="IPR007403">
    <property type="entry name" value="DUF456"/>
</dbReference>
<dbReference type="PANTHER" id="PTHR39165:SF1">
    <property type="entry name" value="DUF456 DOMAIN-CONTAINING PROTEIN"/>
    <property type="match status" value="1"/>
</dbReference>
<dbReference type="KEGG" id="cpb:Cphamn1_0973"/>
<proteinExistence type="predicted"/>
<dbReference type="Pfam" id="PF04306">
    <property type="entry name" value="DUF456"/>
    <property type="match status" value="1"/>
</dbReference>
<accession>B3EPY4</accession>
<dbReference type="OrthoDB" id="9808460at2"/>
<keyword evidence="1" id="KW-0812">Transmembrane</keyword>
<dbReference type="AlphaFoldDB" id="B3EPY4"/>
<sequence>MDTSFLLGLLALVLIITGIAGLILPALPGIVLVFAGLVVAAWAEDFAYVGQGTLLILLFLCFLGYGMDFLAGALGAKKFGAGRYSMIGAALGAVAGMFFGLPGILLGPFIGAVAGELYQRPDLPAAGRAGFGAWIGLLAGTAAKIAIAFIMVGIFILARFL</sequence>
<keyword evidence="1" id="KW-0472">Membrane</keyword>
<evidence type="ECO:0000313" key="2">
    <source>
        <dbReference type="EMBL" id="ACE03916.1"/>
    </source>
</evidence>
<feature type="transmembrane region" description="Helical" evidence="1">
    <location>
        <begin position="86"/>
        <end position="111"/>
    </location>
</feature>
<reference evidence="2" key="1">
    <citation type="submission" date="2008-06" db="EMBL/GenBank/DDBJ databases">
        <title>Complete sequence of Chlorobium phaeobacteroides BS1.</title>
        <authorList>
            <consortium name="US DOE Joint Genome Institute"/>
            <person name="Lucas S."/>
            <person name="Copeland A."/>
            <person name="Lapidus A."/>
            <person name="Glavina del Rio T."/>
            <person name="Dalin E."/>
            <person name="Tice H."/>
            <person name="Bruce D."/>
            <person name="Goodwin L."/>
            <person name="Pitluck S."/>
            <person name="Schmutz J."/>
            <person name="Larimer F."/>
            <person name="Land M."/>
            <person name="Hauser L."/>
            <person name="Kyrpides N."/>
            <person name="Ovchinnikova G."/>
            <person name="Li T."/>
            <person name="Liu Z."/>
            <person name="Zhao F."/>
            <person name="Overmann J."/>
            <person name="Bryant D.A."/>
            <person name="Richardson P."/>
        </authorList>
    </citation>
    <scope>NUCLEOTIDE SEQUENCE [LARGE SCALE GENOMIC DNA]</scope>
    <source>
        <strain evidence="2">BS1</strain>
    </source>
</reference>